<sequence>MIEPLLLIPGIELLERTSSSIRVQNVVQLSMAPAFLLAGIGAVMNVMTNRLIWVANKIEKILKAGRDEEANELLVEIPALEKRRLHAQRAVMLSTAAAFTISIVIMLLFVSAFVKAPLGSLVAFTWMLTMGLLMAGLASFLLETRVAARRNRERMNERTYGPDVTSS</sequence>
<name>A0ABS7IX12_9SPHN</name>
<dbReference type="Proteomes" id="UP000783253">
    <property type="component" value="Unassembled WGS sequence"/>
</dbReference>
<organism evidence="2 3">
    <name type="scientific">Qipengyuania polymorpha</name>
    <dbReference type="NCBI Taxonomy" id="2867234"/>
    <lineage>
        <taxon>Bacteria</taxon>
        <taxon>Pseudomonadati</taxon>
        <taxon>Pseudomonadota</taxon>
        <taxon>Alphaproteobacteria</taxon>
        <taxon>Sphingomonadales</taxon>
        <taxon>Erythrobacteraceae</taxon>
        <taxon>Qipengyuania</taxon>
    </lineage>
</organism>
<feature type="transmembrane region" description="Helical" evidence="1">
    <location>
        <begin position="26"/>
        <end position="47"/>
    </location>
</feature>
<dbReference type="InterPro" id="IPR021279">
    <property type="entry name" value="DUF2721"/>
</dbReference>
<evidence type="ECO:0000313" key="3">
    <source>
        <dbReference type="Proteomes" id="UP000783253"/>
    </source>
</evidence>
<dbReference type="Pfam" id="PF11026">
    <property type="entry name" value="DUF2721"/>
    <property type="match status" value="1"/>
</dbReference>
<proteinExistence type="predicted"/>
<keyword evidence="1" id="KW-0472">Membrane</keyword>
<keyword evidence="3" id="KW-1185">Reference proteome</keyword>
<feature type="transmembrane region" description="Helical" evidence="1">
    <location>
        <begin position="90"/>
        <end position="114"/>
    </location>
</feature>
<gene>
    <name evidence="2" type="ORF">K3152_07515</name>
</gene>
<accession>A0ABS7IX12</accession>
<comment type="caution">
    <text evidence="2">The sequence shown here is derived from an EMBL/GenBank/DDBJ whole genome shotgun (WGS) entry which is preliminary data.</text>
</comment>
<keyword evidence="1" id="KW-0812">Transmembrane</keyword>
<dbReference type="EMBL" id="JAIGNK010000002">
    <property type="protein sequence ID" value="MBX7458091.1"/>
    <property type="molecule type" value="Genomic_DNA"/>
</dbReference>
<keyword evidence="1" id="KW-1133">Transmembrane helix</keyword>
<feature type="transmembrane region" description="Helical" evidence="1">
    <location>
        <begin position="120"/>
        <end position="142"/>
    </location>
</feature>
<protein>
    <submittedName>
        <fullName evidence="2">DUF2721 domain-containing protein</fullName>
    </submittedName>
</protein>
<dbReference type="RefSeq" id="WP_221573484.1">
    <property type="nucleotide sequence ID" value="NZ_JAIGNK010000002.1"/>
</dbReference>
<evidence type="ECO:0000256" key="1">
    <source>
        <dbReference type="SAM" id="Phobius"/>
    </source>
</evidence>
<reference evidence="2 3" key="1">
    <citation type="submission" date="2021-08" db="EMBL/GenBank/DDBJ databases">
        <title>Comparative Genomics Analysis of the Genus Qipengyuania Reveals Extensive Genetic Diversity and Metabolic Versatility, Including the Description of Fifteen Novel Species.</title>
        <authorList>
            <person name="Liu Y."/>
        </authorList>
    </citation>
    <scope>NUCLEOTIDE SEQUENCE [LARGE SCALE GENOMIC DNA]</scope>
    <source>
        <strain evidence="2 3">1NDH17</strain>
    </source>
</reference>
<evidence type="ECO:0000313" key="2">
    <source>
        <dbReference type="EMBL" id="MBX7458091.1"/>
    </source>
</evidence>